<evidence type="ECO:0000259" key="4">
    <source>
        <dbReference type="PROSITE" id="PS50206"/>
    </source>
</evidence>
<dbReference type="PANTHER" id="PTHR11364:SF27">
    <property type="entry name" value="SULFURTRANSFERASE"/>
    <property type="match status" value="1"/>
</dbReference>
<dbReference type="InterPro" id="IPR001763">
    <property type="entry name" value="Rhodanese-like_dom"/>
</dbReference>
<dbReference type="PROSITE" id="PS50206">
    <property type="entry name" value="RHODANESE_3"/>
    <property type="match status" value="2"/>
</dbReference>
<sequence>MDRLTGQAPSGHPAPRTPVLVDVAVLAAWQGRSRPAAAQNEPDGQAGQDRPEGPGRGFVAAAPAPAADTLKVLDVRWTALGAVDGHEEYLRGHVPGAVYVSMNSQLAGHDGPREGRHPLPHPARFGDTVRMLGLNDEDTVVVYDDAHGTSAARAWWLLRHAGMESVYLLDGGLSAWRQANLPLQAGDVIPRPGTARTTWGQMPVLGLQDAAELPDQGLLLDARTAERYRGESEPLDPRAGHIPGAVSAPTLDNVDHTGRFRPADELRERFRQLGAHRAGAVGAYCGSGVSAAHEIAALHVAGIPAALYPGSWSAWSNTPGRPVATGERP</sequence>
<keyword evidence="6" id="KW-1185">Reference proteome</keyword>
<reference evidence="5 6" key="1">
    <citation type="submission" date="2024-05" db="EMBL/GenBank/DDBJ databases">
        <authorList>
            <person name="Yi C."/>
        </authorList>
    </citation>
    <scope>NUCLEOTIDE SEQUENCE [LARGE SCALE GENOMIC DNA]</scope>
    <source>
        <strain evidence="5 6">XS13</strain>
    </source>
</reference>
<dbReference type="InterPro" id="IPR036873">
    <property type="entry name" value="Rhodanese-like_dom_sf"/>
</dbReference>
<evidence type="ECO:0000256" key="3">
    <source>
        <dbReference type="SAM" id="MobiDB-lite"/>
    </source>
</evidence>
<proteinExistence type="predicted"/>
<feature type="region of interest" description="Disordered" evidence="3">
    <location>
        <begin position="231"/>
        <end position="256"/>
    </location>
</feature>
<dbReference type="PANTHER" id="PTHR11364">
    <property type="entry name" value="THIOSULFATE SULFERTANSFERASE"/>
    <property type="match status" value="1"/>
</dbReference>
<dbReference type="Gene3D" id="3.40.250.10">
    <property type="entry name" value="Rhodanese-like domain"/>
    <property type="match status" value="2"/>
</dbReference>
<name>A0ABV0IEP8_9MICC</name>
<dbReference type="Pfam" id="PF00581">
    <property type="entry name" value="Rhodanese"/>
    <property type="match status" value="2"/>
</dbReference>
<feature type="domain" description="Rhodanese" evidence="4">
    <location>
        <begin position="213"/>
        <end position="324"/>
    </location>
</feature>
<dbReference type="EMBL" id="JBDXMX010000001">
    <property type="protein sequence ID" value="MEO9246643.1"/>
    <property type="molecule type" value="Genomic_DNA"/>
</dbReference>
<evidence type="ECO:0000313" key="6">
    <source>
        <dbReference type="Proteomes" id="UP001484097"/>
    </source>
</evidence>
<dbReference type="RefSeq" id="WP_347918835.1">
    <property type="nucleotide sequence ID" value="NZ_JBDXMX010000001.1"/>
</dbReference>
<keyword evidence="1 5" id="KW-0808">Transferase</keyword>
<dbReference type="GO" id="GO:0016740">
    <property type="term" value="F:transferase activity"/>
    <property type="evidence" value="ECO:0007669"/>
    <property type="project" value="UniProtKB-KW"/>
</dbReference>
<dbReference type="EC" id="2.8.1.-" evidence="5"/>
<protein>
    <submittedName>
        <fullName evidence="5">Sulfurtransferase</fullName>
        <ecNumber evidence="5">2.8.1.-</ecNumber>
    </submittedName>
</protein>
<evidence type="ECO:0000313" key="5">
    <source>
        <dbReference type="EMBL" id="MEO9246643.1"/>
    </source>
</evidence>
<dbReference type="SUPFAM" id="SSF52821">
    <property type="entry name" value="Rhodanese/Cell cycle control phosphatase"/>
    <property type="match status" value="2"/>
</dbReference>
<gene>
    <name evidence="5" type="ORF">ABDK96_03005</name>
</gene>
<evidence type="ECO:0000256" key="1">
    <source>
        <dbReference type="ARBA" id="ARBA00022679"/>
    </source>
</evidence>
<dbReference type="CDD" id="cd01448">
    <property type="entry name" value="TST_Repeat_1"/>
    <property type="match status" value="1"/>
</dbReference>
<evidence type="ECO:0000256" key="2">
    <source>
        <dbReference type="ARBA" id="ARBA00022737"/>
    </source>
</evidence>
<dbReference type="CDD" id="cd01449">
    <property type="entry name" value="TST_Repeat_2"/>
    <property type="match status" value="1"/>
</dbReference>
<feature type="domain" description="Rhodanese" evidence="4">
    <location>
        <begin position="66"/>
        <end position="185"/>
    </location>
</feature>
<dbReference type="Proteomes" id="UP001484097">
    <property type="component" value="Unassembled WGS sequence"/>
</dbReference>
<dbReference type="InterPro" id="IPR001307">
    <property type="entry name" value="Thiosulphate_STrfase_CS"/>
</dbReference>
<keyword evidence="2" id="KW-0677">Repeat</keyword>
<dbReference type="InterPro" id="IPR045078">
    <property type="entry name" value="TST/MPST-like"/>
</dbReference>
<dbReference type="PROSITE" id="PS00380">
    <property type="entry name" value="RHODANESE_1"/>
    <property type="match status" value="1"/>
</dbReference>
<accession>A0ABV0IEP8</accession>
<dbReference type="SMART" id="SM00450">
    <property type="entry name" value="RHOD"/>
    <property type="match status" value="2"/>
</dbReference>
<organism evidence="5 6">
    <name type="scientific">Citricoccus nitrophenolicus</name>
    <dbReference type="NCBI Taxonomy" id="863575"/>
    <lineage>
        <taxon>Bacteria</taxon>
        <taxon>Bacillati</taxon>
        <taxon>Actinomycetota</taxon>
        <taxon>Actinomycetes</taxon>
        <taxon>Micrococcales</taxon>
        <taxon>Micrococcaceae</taxon>
        <taxon>Citricoccus</taxon>
    </lineage>
</organism>
<feature type="region of interest" description="Disordered" evidence="3">
    <location>
        <begin position="32"/>
        <end position="60"/>
    </location>
</feature>
<comment type="caution">
    <text evidence="5">The sequence shown here is derived from an EMBL/GenBank/DDBJ whole genome shotgun (WGS) entry which is preliminary data.</text>
</comment>